<evidence type="ECO:0000256" key="2">
    <source>
        <dbReference type="ARBA" id="ARBA00023141"/>
    </source>
</evidence>
<dbReference type="SUPFAM" id="SSF53223">
    <property type="entry name" value="Aminoacid dehydrogenase-like, N-terminal domain"/>
    <property type="match status" value="1"/>
</dbReference>
<evidence type="ECO:0000313" key="5">
    <source>
        <dbReference type="Proteomes" id="UP000217153"/>
    </source>
</evidence>
<dbReference type="RefSeq" id="WP_095680633.1">
    <property type="nucleotide sequence ID" value="NZ_CP016768.2"/>
</dbReference>
<evidence type="ECO:0000256" key="1">
    <source>
        <dbReference type="ARBA" id="ARBA00004871"/>
    </source>
</evidence>
<dbReference type="KEGG" id="abam:B1s21122_03075"/>
<dbReference type="GO" id="GO:0050661">
    <property type="term" value="F:NADP binding"/>
    <property type="evidence" value="ECO:0007669"/>
    <property type="project" value="TreeGrafter"/>
</dbReference>
<dbReference type="Proteomes" id="UP000217153">
    <property type="component" value="Chromosome"/>
</dbReference>
<evidence type="ECO:0000259" key="3">
    <source>
        <dbReference type="Pfam" id="PF08501"/>
    </source>
</evidence>
<dbReference type="CDD" id="cd01065">
    <property type="entry name" value="NAD_bind_Shikimate_DH"/>
    <property type="match status" value="1"/>
</dbReference>
<reference evidence="5" key="1">
    <citation type="submission" date="2016-10" db="EMBL/GenBank/DDBJ databases">
        <title>High microdiversification within the ubiquitous acI lineage of Actinobacteria.</title>
        <authorList>
            <person name="Neuenschwander S.M."/>
            <person name="Salcher M."/>
            <person name="Ghai R."/>
            <person name="Pernthaler J."/>
        </authorList>
    </citation>
    <scope>NUCLEOTIDE SEQUENCE [LARGE SCALE GENOMIC DNA]</scope>
</reference>
<dbReference type="PANTHER" id="PTHR21089">
    <property type="entry name" value="SHIKIMATE DEHYDROGENASE"/>
    <property type="match status" value="1"/>
</dbReference>
<dbReference type="SUPFAM" id="SSF51735">
    <property type="entry name" value="NAD(P)-binding Rossmann-fold domains"/>
    <property type="match status" value="1"/>
</dbReference>
<dbReference type="PANTHER" id="PTHR21089:SF1">
    <property type="entry name" value="BIFUNCTIONAL 3-DEHYDROQUINATE DEHYDRATASE_SHIKIMATE DEHYDROGENASE, CHLOROPLASTIC"/>
    <property type="match status" value="1"/>
</dbReference>
<organism evidence="4 5">
    <name type="scientific">Candidatus Nanopelagicus limnae</name>
    <dbReference type="NCBI Taxonomy" id="1884634"/>
    <lineage>
        <taxon>Bacteria</taxon>
        <taxon>Bacillati</taxon>
        <taxon>Actinomycetota</taxon>
        <taxon>Actinomycetes</taxon>
        <taxon>Candidatus Nanopelagicales</taxon>
        <taxon>Candidatus Nanopelagicaceae</taxon>
        <taxon>Candidatus Nanopelagicus</taxon>
    </lineage>
</organism>
<dbReference type="Pfam" id="PF08501">
    <property type="entry name" value="Shikimate_dh_N"/>
    <property type="match status" value="1"/>
</dbReference>
<evidence type="ECO:0000313" key="4">
    <source>
        <dbReference type="EMBL" id="ASY09327.1"/>
    </source>
</evidence>
<sequence>MIKLAVAGSPIGHSLSPLLHSTAYEILGVKADFGSNEVKEQDFGNYYFECKNAGFRGLALTMPLKEISIGFVDRVDPIAKQISSVNTIIFESTGSIGISTDLLAFKNLLKPYFGKKIAILGAGGTARAALGALKGTGTEVTVLTRSLTRHDQLHAAAVDLDIDFLDWHNFEEIQDRDLIISTTPAGATDGLSVISTKADFFEVIYHPWPTELAKRYQNLGKHVIGGLSLLVEQALFQINYFSQKEFNFDQMRTDLLKVAYEAIKK</sequence>
<keyword evidence="2" id="KW-0057">Aromatic amino acid biosynthesis</keyword>
<dbReference type="GO" id="GO:0004764">
    <property type="term" value="F:shikimate 3-dehydrogenase (NADP+) activity"/>
    <property type="evidence" value="ECO:0007669"/>
    <property type="project" value="InterPro"/>
</dbReference>
<dbReference type="InterPro" id="IPR022893">
    <property type="entry name" value="Shikimate_DH_fam"/>
</dbReference>
<dbReference type="EMBL" id="CP016768">
    <property type="protein sequence ID" value="ASY09327.1"/>
    <property type="molecule type" value="Genomic_DNA"/>
</dbReference>
<dbReference type="Gene3D" id="3.40.50.10860">
    <property type="entry name" value="Leucine Dehydrogenase, chain A, domain 1"/>
    <property type="match status" value="1"/>
</dbReference>
<dbReference type="GO" id="GO:0005829">
    <property type="term" value="C:cytosol"/>
    <property type="evidence" value="ECO:0007669"/>
    <property type="project" value="TreeGrafter"/>
</dbReference>
<dbReference type="Gene3D" id="3.40.50.720">
    <property type="entry name" value="NAD(P)-binding Rossmann-like Domain"/>
    <property type="match status" value="1"/>
</dbReference>
<protein>
    <submittedName>
        <fullName evidence="4">Shikimate dehydrogenase</fullName>
    </submittedName>
</protein>
<keyword evidence="5" id="KW-1185">Reference proteome</keyword>
<comment type="pathway">
    <text evidence="1">Metabolic intermediate biosynthesis; chorismate biosynthesis; chorismate from D-erythrose 4-phosphate and phosphoenolpyruvate: step 4/7.</text>
</comment>
<feature type="domain" description="Shikimate dehydrogenase substrate binding N-terminal" evidence="3">
    <location>
        <begin position="6"/>
        <end position="88"/>
    </location>
</feature>
<dbReference type="InterPro" id="IPR013708">
    <property type="entry name" value="Shikimate_DH-bd_N"/>
</dbReference>
<dbReference type="GO" id="GO:0009423">
    <property type="term" value="P:chorismate biosynthetic process"/>
    <property type="evidence" value="ECO:0007669"/>
    <property type="project" value="TreeGrafter"/>
</dbReference>
<dbReference type="GO" id="GO:0009073">
    <property type="term" value="P:aromatic amino acid family biosynthetic process"/>
    <property type="evidence" value="ECO:0007669"/>
    <property type="project" value="UniProtKB-KW"/>
</dbReference>
<proteinExistence type="predicted"/>
<dbReference type="AlphaFoldDB" id="A0A249JXS4"/>
<accession>A0A249JXS4</accession>
<gene>
    <name evidence="4" type="ORF">B1s21122_03075</name>
</gene>
<dbReference type="OrthoDB" id="9776868at2"/>
<keyword evidence="2" id="KW-0028">Amino-acid biosynthesis</keyword>
<dbReference type="InterPro" id="IPR036291">
    <property type="entry name" value="NAD(P)-bd_dom_sf"/>
</dbReference>
<name>A0A249JXS4_9ACTN</name>
<dbReference type="GO" id="GO:0019632">
    <property type="term" value="P:shikimate metabolic process"/>
    <property type="evidence" value="ECO:0007669"/>
    <property type="project" value="TreeGrafter"/>
</dbReference>
<dbReference type="InterPro" id="IPR046346">
    <property type="entry name" value="Aminoacid_DH-like_N_sf"/>
</dbReference>